<organism evidence="2 3">
    <name type="scientific">Chrysodeixis includens</name>
    <name type="common">Soybean looper</name>
    <name type="synonym">Pseudoplusia includens</name>
    <dbReference type="NCBI Taxonomy" id="689277"/>
    <lineage>
        <taxon>Eukaryota</taxon>
        <taxon>Metazoa</taxon>
        <taxon>Ecdysozoa</taxon>
        <taxon>Arthropoda</taxon>
        <taxon>Hexapoda</taxon>
        <taxon>Insecta</taxon>
        <taxon>Pterygota</taxon>
        <taxon>Neoptera</taxon>
        <taxon>Endopterygota</taxon>
        <taxon>Lepidoptera</taxon>
        <taxon>Glossata</taxon>
        <taxon>Ditrysia</taxon>
        <taxon>Noctuoidea</taxon>
        <taxon>Noctuidae</taxon>
        <taxon>Plusiinae</taxon>
        <taxon>Chrysodeixis</taxon>
    </lineage>
</organism>
<keyword evidence="3" id="KW-1185">Reference proteome</keyword>
<evidence type="ECO:0000313" key="2">
    <source>
        <dbReference type="EMBL" id="CAD0198554.1"/>
    </source>
</evidence>
<name>A0A9N8Q0K2_CHRIL</name>
<evidence type="ECO:0000313" key="3">
    <source>
        <dbReference type="Proteomes" id="UP001154114"/>
    </source>
</evidence>
<dbReference type="AlphaFoldDB" id="A0A9N8Q0K2"/>
<feature type="region of interest" description="Disordered" evidence="1">
    <location>
        <begin position="50"/>
        <end position="78"/>
    </location>
</feature>
<gene>
    <name evidence="2" type="ORF">CINC_LOCUS12826</name>
</gene>
<sequence length="241" mass="27238">MAGHPPCNLRIAKNVNEFYNIRTADLLLRRGGLSARITLQRYRSPPIRSHVVRSRGRPSDTRWSCRPAHAHAGGNCAQTTRGSIKAEVSFAKSSRNAKDHVLGPRGGRGASRRPDTGNNLQLGRVKNVQQGLVQLDWFLWLQHKQVQDVNIDALRTKTRNIRMVIEHISVELARSVSVRTAPRRASPHRARAARATHKYTGYCYLARAFSWDQPVSRRNYSNKNKPKPVQINDNMLENGVL</sequence>
<accession>A0A9N8Q0K2</accession>
<protein>
    <submittedName>
        <fullName evidence="2">Uncharacterized protein</fullName>
    </submittedName>
</protein>
<proteinExistence type="predicted"/>
<dbReference type="Proteomes" id="UP001154114">
    <property type="component" value="Chromosome 8"/>
</dbReference>
<feature type="region of interest" description="Disordered" evidence="1">
    <location>
        <begin position="217"/>
        <end position="241"/>
    </location>
</feature>
<reference evidence="2" key="1">
    <citation type="submission" date="2021-12" db="EMBL/GenBank/DDBJ databases">
        <authorList>
            <person name="King R."/>
        </authorList>
    </citation>
    <scope>NUCLEOTIDE SEQUENCE</scope>
</reference>
<feature type="region of interest" description="Disordered" evidence="1">
    <location>
        <begin position="95"/>
        <end position="120"/>
    </location>
</feature>
<evidence type="ECO:0000256" key="1">
    <source>
        <dbReference type="SAM" id="MobiDB-lite"/>
    </source>
</evidence>
<dbReference type="EMBL" id="LR824011">
    <property type="protein sequence ID" value="CAD0198554.1"/>
    <property type="molecule type" value="Genomic_DNA"/>
</dbReference>